<organism evidence="2 3">
    <name type="scientific">Ilex paraguariensis</name>
    <name type="common">yerba mate</name>
    <dbReference type="NCBI Taxonomy" id="185542"/>
    <lineage>
        <taxon>Eukaryota</taxon>
        <taxon>Viridiplantae</taxon>
        <taxon>Streptophyta</taxon>
        <taxon>Embryophyta</taxon>
        <taxon>Tracheophyta</taxon>
        <taxon>Spermatophyta</taxon>
        <taxon>Magnoliopsida</taxon>
        <taxon>eudicotyledons</taxon>
        <taxon>Gunneridae</taxon>
        <taxon>Pentapetalae</taxon>
        <taxon>asterids</taxon>
        <taxon>campanulids</taxon>
        <taxon>Aquifoliales</taxon>
        <taxon>Aquifoliaceae</taxon>
        <taxon>Ilex</taxon>
    </lineage>
</organism>
<proteinExistence type="predicted"/>
<dbReference type="PANTHER" id="PTHR35474:SF3">
    <property type="entry name" value="PROTEIN SHORT HYPOCOTYL IN WHITE LIGHT 1"/>
    <property type="match status" value="1"/>
</dbReference>
<feature type="transmembrane region" description="Helical" evidence="1">
    <location>
        <begin position="129"/>
        <end position="150"/>
    </location>
</feature>
<feature type="transmembrane region" description="Helical" evidence="1">
    <location>
        <begin position="156"/>
        <end position="177"/>
    </location>
</feature>
<keyword evidence="1" id="KW-0472">Membrane</keyword>
<name>A0ABC8QS32_9AQUA</name>
<sequence>MAGAATFSPFITLTSTKLLSSLPPSPTLSSSPIPSLHQQQFTTCRHGSPILHICYGNLNGLTGKEAVGIDEAFFDEEEVMEEEEESDEDDTESSIDLLFRFLHSMFKKVSKRAKKASRSMLPDIISPQLVAFAVDGVLLLASLCILKALLEVVCTLGGMVFVVILLLRVIWAAMSYFESSGDNFNQSGTSYNRAQPVT</sequence>
<evidence type="ECO:0000256" key="1">
    <source>
        <dbReference type="SAM" id="Phobius"/>
    </source>
</evidence>
<keyword evidence="1" id="KW-0812">Transmembrane</keyword>
<accession>A0ABC8QS32</accession>
<protein>
    <submittedName>
        <fullName evidence="2">Uncharacterized protein</fullName>
    </submittedName>
</protein>
<reference evidence="2 3" key="1">
    <citation type="submission" date="2024-02" db="EMBL/GenBank/DDBJ databases">
        <authorList>
            <person name="Vignale AGUSTIN F."/>
            <person name="Sosa J E."/>
            <person name="Modenutti C."/>
        </authorList>
    </citation>
    <scope>NUCLEOTIDE SEQUENCE [LARGE SCALE GENOMIC DNA]</scope>
</reference>
<dbReference type="Proteomes" id="UP001642360">
    <property type="component" value="Unassembled WGS sequence"/>
</dbReference>
<evidence type="ECO:0000313" key="3">
    <source>
        <dbReference type="Proteomes" id="UP001642360"/>
    </source>
</evidence>
<dbReference type="AlphaFoldDB" id="A0ABC8QS32"/>
<keyword evidence="3" id="KW-1185">Reference proteome</keyword>
<dbReference type="EMBL" id="CAUOFW020000414">
    <property type="protein sequence ID" value="CAK9134312.1"/>
    <property type="molecule type" value="Genomic_DNA"/>
</dbReference>
<dbReference type="PANTHER" id="PTHR35474">
    <property type="entry name" value="ATP PHOSPHORIBOSYLTRANSFERASE REGULATORY SUBUNIT"/>
    <property type="match status" value="1"/>
</dbReference>
<gene>
    <name evidence="2" type="ORF">ILEXP_LOCUS1247</name>
</gene>
<comment type="caution">
    <text evidence="2">The sequence shown here is derived from an EMBL/GenBank/DDBJ whole genome shotgun (WGS) entry which is preliminary data.</text>
</comment>
<keyword evidence="1" id="KW-1133">Transmembrane helix</keyword>
<evidence type="ECO:0000313" key="2">
    <source>
        <dbReference type="EMBL" id="CAK9134312.1"/>
    </source>
</evidence>
<dbReference type="InterPro" id="IPR039324">
    <property type="entry name" value="SHW1"/>
</dbReference>